<dbReference type="AlphaFoldDB" id="A0AAE0ZNF4"/>
<dbReference type="Proteomes" id="UP001283361">
    <property type="component" value="Unassembled WGS sequence"/>
</dbReference>
<sequence>MVSSHFCPISQDVSLIVVGRSEERFRASEFSDAKKKIGAALGQRLARDRKWEEKKLSSQSAAQQTNWWRSSTESSLGETESESVSFNGRHRTRAAKTYVTAPKIRQLLQHCGGVAEQGSSQQTQKAILLTDPADFSLACQRYMHLLHTRRHTLLFLTCVEQTTVFRKTYRLQGPCYDRQSYANLVTCVWTRTMKHFPLHGLISVAG</sequence>
<evidence type="ECO:0000313" key="2">
    <source>
        <dbReference type="Proteomes" id="UP001283361"/>
    </source>
</evidence>
<protein>
    <submittedName>
        <fullName evidence="1">Uncharacterized protein</fullName>
    </submittedName>
</protein>
<keyword evidence="2" id="KW-1185">Reference proteome</keyword>
<evidence type="ECO:0000313" key="1">
    <source>
        <dbReference type="EMBL" id="KAK3772659.1"/>
    </source>
</evidence>
<gene>
    <name evidence="1" type="ORF">RRG08_016072</name>
</gene>
<comment type="caution">
    <text evidence="1">The sequence shown here is derived from an EMBL/GenBank/DDBJ whole genome shotgun (WGS) entry which is preliminary data.</text>
</comment>
<accession>A0AAE0ZNF4</accession>
<organism evidence="1 2">
    <name type="scientific">Elysia crispata</name>
    <name type="common">lettuce slug</name>
    <dbReference type="NCBI Taxonomy" id="231223"/>
    <lineage>
        <taxon>Eukaryota</taxon>
        <taxon>Metazoa</taxon>
        <taxon>Spiralia</taxon>
        <taxon>Lophotrochozoa</taxon>
        <taxon>Mollusca</taxon>
        <taxon>Gastropoda</taxon>
        <taxon>Heterobranchia</taxon>
        <taxon>Euthyneura</taxon>
        <taxon>Panpulmonata</taxon>
        <taxon>Sacoglossa</taxon>
        <taxon>Placobranchoidea</taxon>
        <taxon>Plakobranchidae</taxon>
        <taxon>Elysia</taxon>
    </lineage>
</organism>
<proteinExistence type="predicted"/>
<name>A0AAE0ZNF4_9GAST</name>
<dbReference type="EMBL" id="JAWDGP010003608">
    <property type="protein sequence ID" value="KAK3772659.1"/>
    <property type="molecule type" value="Genomic_DNA"/>
</dbReference>
<reference evidence="1" key="1">
    <citation type="journal article" date="2023" name="G3 (Bethesda)">
        <title>A reference genome for the long-term kleptoplast-retaining sea slug Elysia crispata morphotype clarki.</title>
        <authorList>
            <person name="Eastman K.E."/>
            <person name="Pendleton A.L."/>
            <person name="Shaikh M.A."/>
            <person name="Suttiyut T."/>
            <person name="Ogas R."/>
            <person name="Tomko P."/>
            <person name="Gavelis G."/>
            <person name="Widhalm J.R."/>
            <person name="Wisecaver J.H."/>
        </authorList>
    </citation>
    <scope>NUCLEOTIDE SEQUENCE</scope>
    <source>
        <strain evidence="1">ECLA1</strain>
    </source>
</reference>